<name>A0A0A9T0Y9_ARUDO</name>
<sequence>MSMKCLLKMYILLVGIDDCIPSSSQRKS</sequence>
<dbReference type="AlphaFoldDB" id="A0A0A9T0Y9"/>
<reference evidence="1" key="1">
    <citation type="submission" date="2014-09" db="EMBL/GenBank/DDBJ databases">
        <authorList>
            <person name="Magalhaes I.L.F."/>
            <person name="Oliveira U."/>
            <person name="Santos F.R."/>
            <person name="Vidigal T.H.D.A."/>
            <person name="Brescovit A.D."/>
            <person name="Santos A.J."/>
        </authorList>
    </citation>
    <scope>NUCLEOTIDE SEQUENCE</scope>
    <source>
        <tissue evidence="1">Shoot tissue taken approximately 20 cm above the soil surface</tissue>
    </source>
</reference>
<dbReference type="EMBL" id="GBRH01225475">
    <property type="protein sequence ID" value="JAD72420.1"/>
    <property type="molecule type" value="Transcribed_RNA"/>
</dbReference>
<evidence type="ECO:0000313" key="1">
    <source>
        <dbReference type="EMBL" id="JAD72420.1"/>
    </source>
</evidence>
<proteinExistence type="predicted"/>
<accession>A0A0A9T0Y9</accession>
<reference evidence="1" key="2">
    <citation type="journal article" date="2015" name="Data Brief">
        <title>Shoot transcriptome of the giant reed, Arundo donax.</title>
        <authorList>
            <person name="Barrero R.A."/>
            <person name="Guerrero F.D."/>
            <person name="Moolhuijzen P."/>
            <person name="Goolsby J.A."/>
            <person name="Tidwell J."/>
            <person name="Bellgard S.E."/>
            <person name="Bellgard M.I."/>
        </authorList>
    </citation>
    <scope>NUCLEOTIDE SEQUENCE</scope>
    <source>
        <tissue evidence="1">Shoot tissue taken approximately 20 cm above the soil surface</tissue>
    </source>
</reference>
<protein>
    <submittedName>
        <fullName evidence="1">Uncharacterized protein</fullName>
    </submittedName>
</protein>
<organism evidence="1">
    <name type="scientific">Arundo donax</name>
    <name type="common">Giant reed</name>
    <name type="synonym">Donax arundinaceus</name>
    <dbReference type="NCBI Taxonomy" id="35708"/>
    <lineage>
        <taxon>Eukaryota</taxon>
        <taxon>Viridiplantae</taxon>
        <taxon>Streptophyta</taxon>
        <taxon>Embryophyta</taxon>
        <taxon>Tracheophyta</taxon>
        <taxon>Spermatophyta</taxon>
        <taxon>Magnoliopsida</taxon>
        <taxon>Liliopsida</taxon>
        <taxon>Poales</taxon>
        <taxon>Poaceae</taxon>
        <taxon>PACMAD clade</taxon>
        <taxon>Arundinoideae</taxon>
        <taxon>Arundineae</taxon>
        <taxon>Arundo</taxon>
    </lineage>
</organism>